<feature type="region of interest" description="Disordered" evidence="3">
    <location>
        <begin position="5911"/>
        <end position="5939"/>
    </location>
</feature>
<feature type="compositionally biased region" description="Polar residues" evidence="3">
    <location>
        <begin position="4126"/>
        <end position="4137"/>
    </location>
</feature>
<gene>
    <name evidence="7" type="ORF">QYM36_008951</name>
</gene>
<feature type="region of interest" description="Disordered" evidence="3">
    <location>
        <begin position="3266"/>
        <end position="3305"/>
    </location>
</feature>
<reference evidence="7" key="1">
    <citation type="submission" date="2023-07" db="EMBL/GenBank/DDBJ databases">
        <title>Chromosome-level genome assembly of Artemia franciscana.</title>
        <authorList>
            <person name="Jo E."/>
        </authorList>
    </citation>
    <scope>NUCLEOTIDE SEQUENCE</scope>
    <source>
        <tissue evidence="7">Whole body</tissue>
    </source>
</reference>
<dbReference type="Pfam" id="PF21164">
    <property type="entry name" value="Dumpy_DPY"/>
    <property type="match status" value="2"/>
</dbReference>
<feature type="compositionally biased region" description="Pro residues" evidence="3">
    <location>
        <begin position="2894"/>
        <end position="2906"/>
    </location>
</feature>
<feature type="domain" description="EGF-like" evidence="5">
    <location>
        <begin position="134"/>
        <end position="174"/>
    </location>
</feature>
<feature type="compositionally biased region" description="Low complexity" evidence="3">
    <location>
        <begin position="2786"/>
        <end position="2797"/>
    </location>
</feature>
<dbReference type="InterPro" id="IPR048407">
    <property type="entry name" value="Dumpy_DPY"/>
</dbReference>
<feature type="domain" description="ZP" evidence="6">
    <location>
        <begin position="5568"/>
        <end position="5809"/>
    </location>
</feature>
<dbReference type="Proteomes" id="UP001187531">
    <property type="component" value="Unassembled WGS sequence"/>
</dbReference>
<sequence>CINGKCDDPCAEGVSNCGSCAICEVSNHIAQCTCPAETVGDPLIGCTTAPTRCSANRECGLGGICDGGYCSKACTRNSDCGCKWNCLNKKCKQQCSIDSECPTNQFCQNYVCTAGCRSNRDCPTDKACVNRNCTDPCSADPSPCGKGAECRVSRRRPVCLCPTGTQGDPGKECKKYECTSNRDCDLNKRCSAEKKCVNPCEEKGACGLNAECKVAFRKAQCACPPGYFGNPFVDCKPDVDECQKNPCGANAKCTDTVGSYVCTCLPGCRGDPFSGCICPSAQVDPCKSAKCGVNAECRIEGNKGVCFCPDNYSVGDPSKECSNERSGGDCTVSGCGMNAKCVKEGDTHICKCNPGLYGDPEVKCMPDRICTSDFQCPADKACTKGKCVDPCSLRDVCGENALCRVVLHKSRCSCPQCFIGDPREKCIPDPRCSQTPVKPPVIAPPKTDDGCVYDKNCPRHLMCDKTTRQCVDPCIHTALECEPSKRCAVRNHKPICMCKNGYVLSDVGVLICGPDKIECRKDDDCGSNLACINFKCQNPCAVRNPCSANKQCEVLEHKPVCICVEDCKPSVSICLRDRGCPENLACIGYQCRNPCDKHKCPDDTPCYVEDHKPTCKFCPDGFKADQKFGCIKAIGCETNDDCGGRQACINSQCASPCELNTCKTGEACTVKDHEPVCGPVCACKESSDCPIRHSCDGCNCKAITFQPDRADDCEEPCADGEPNCYDGCFTGKSPKIFNCSVVASVSHLVSVYDNTESTETAEFLFFLPFLSPYISYEPIDLTFDTESLLQLTLTVPSLLITPPALTIVTSTEKAPSATATVLSSSVEPPSEVTSVTPPGSIFTEPIISENEVDERGDSFMIDQTTTTRIPTLPPQPIVPIGIPGTLPPLKPGIPLGETTAEPVNINVVQGNTTFRPLGHQTDIMTPTYIPLAVEEVSVSNTNAFESTKKNVVTEVVVIEHSTKHASIDPLADISFYPTINSISATVSGISPINDTTTGKPTLLTQPVIFEANQAPETLKPTAQPGLELLVSTVKDASGIIGVPGTLQSVMSSTTIESVAQGEPAILLADEANTQLPPTAEQEGLTSPEQGFVVNGIPGTLPPLINITTTKLPISTEAIVLELSTITGDTRPVAENGVVTSLKPGNIQGVQETPSPSVFSTPLKPFLPTEAVIAEIDRFDENVKPFTESSGNASLKPSQGSLSASSIPGTLVPLHRPAPSERPEFITESVVAVVTHIGETIGPIDRPGFVPPSQQPSGVWVVPGTNQSPPLTSSLRPTVTTEAVFMEVDESISIPPPIAEKDLSGTQLPPQQGPSISGFPGTLSPNEFYSSLRPPLVTEPLVAEVKPIGQGIEPVAQPGPLSPLPPPIQLPGIAGIPSMLEPATSPPLLKPGLSTEAIISESGAENRPLPPIPDQGYVTPLPTSQKIPSVNGIPGTLPPLAVGTSLKPQIATAPIVAEGKPSNEANEPLAQPETVATLPPPQEVQPVTSFPSAFDLITFTPSLIPQLQTEAVVSQAEYENVQLPPISDHGLIASTTQPQQAPDATSVPVNLQPVTLTTTPGLSSLLTESIVLESDRLGTTLQPIAKPSTVAPLTPSIPFSDISAIPGTLQPVTYPPVTRPFLVTEPVVSKVEEAGPVPPPLSEGPTPGASPPLIQQAPGITGITSIFESLTSTPSPKPQLQTETVVSQIDGDNIPLQPIADKNTATPLQPPQPAPGVSGIPGTPIAFATTVKPLPLVTEPVVVEADKLGESAIPIVEPSSIPPLLSPNRPGISAIPGTLQPITLAPSVASSVEESSVIAEAEQPGSIQRPFPEEAAPKPLPSAEKVPPISSIPGTVAPTAFVTSFRPPLVTDPILAEVSPFGELANPVAQPGSLPPLPPPQLSPAVTGIPGALEPLTFIPSFASQYPTEAVITQLENGNNDLPPISEQGSFAPQQISVATGKPGPAGSNVETSIKPLVSTEAVIAETNELNKPAKPVGKPSSLSPLEPPQEAQDIATAPGTLSPITFTPSLTPTLATEAVLAEADELNSNVPPSAEEEALNLPPPEQASAITGIPGTLPPATLFTPSRPALITEPVVAEISPASDVAEPIAQPGTVASLTPPQQAPSVTGIPGTTEQITFVSSLRPAISTEAILAEANSENAPLGPVTEPVFSGITSPPQQAPTVDSFLETLPPASSVTSLRPPLSTESIIAEVNELSGTVAPVGASPPSAPLMPPQEAPNLAGIPGTLPPVSFLSSTIPNIVTESLLAEVGEAGSPSAPLVENNLPSPLNPPEQAPVVNSIPENIALEAVSSIETFEPIGKPGSSIPLQNPQTMPTVFAIPGTQEPVESYPSERPSIVTEPVLAEVSGASGTLSPLVEGGKFPAFPNVQETPPTIGVPGTLQPIELNSPIRPSLSTEAIEIVSDAVNQQFRPVTKPGAIQPVSSPMGASTIDGLPGTLPTTLSVSSLRPELPTEPIDVEADEKLGSIQPSSAPQLPAGVTPPQIDTGVTGIPGTFPPLRPLGTSIRPQIPTEPVVAEAESIDNVIQPVTENAILTPFPPAGQAPGVTGIPGTAQPIFPATTFRPSVSTDAVNAEIEAVNKPLEPLVKPETPDTLPAPQEGSFVTGLPGTLEPIITVSTLGPSLQTEPVISEAQPVNTPLEPVGQQGQVAPAVPPQQAPSITGIPGTLEPISLATTSAPQLPTEPVISEADQSGASLKPIPEQGQANPPSLPQEAPSVSSIPGTLPPISSVTSTIPQLQTEPIISEVDEPDPLSNPIPEQGQVNPPPPQQAPPVSSIPGTLPPLSPVTPTVPQLVTEPIISQVDEPESLSNPVSEQGQVSPPPPPEQAPPVSSIPGTLPPVSPVTPTVPQLQTEPIISEVDQPDPLSNPIPEQGQANPPFPPPQQAPPVSSIPGTLPPLSPVTPTVPPLQTEPIISEVDEPESLSNPVSEQGQVTPPPPPQEAPPVSSIPGTLPPVSSMTPTAPQLQTEPIISEVDEQEPLSNPIPEQGQVSPPPPPEQAPPVSSIPGTLPPLSPVTPTAPQLQTEPIVSEVEEPEPLSNPVAEQGQVNPPPSPQQAPPVSGIPGTTEPIFQVTTFTPLVSTEAIAAETGGINEPPEPLAKPNEPGALPSPQEGSFVTGLPGTLVPIATAPTESPSLQTEPVISEAEQANVPLEPVAEQGQVSPVAPPQQAPSVTGIPGVLSSILPVTLAPTQLQTQPIVSETGGVNEPPEPLAKPNEPASLPSPQEGSFATGLPGTLNPIVTAPTTGPSLLTEPVVAEAEQANIPLEPVAEQGQASPVAPPQQSPSITGIPGAFSSISPVTFTPPQLQTEPIVSEAGGINEPLEPLGKPNDLPVLTSPQADSFVTGLPGTLKPIATAPTVGPSLETEPVISEAEPANVPLEPLAEQGQAPPLAPPQQVPSVTGIPGTLSPISPVTLTPPHLQTEPVASEVDEAEALSNPIPEQGQVSPFPPPQQAPSVTGIPGTLPPVSFVTPSVPQLQTEPIISEADVSEVLSNPVPEQGQANLTPPPQEAPPVTGIPGTLSPASFATPTIPQLQTEPVISEVGESGASLAPMPEQGQLNPLPPPQEVPSVSGIPGTLQPSLVITTTRPLLQTEPIVSEADENSGPLEAVAEQEPLSPLSPPQQAPTASGIPGTLPPLNLATSVRPELQTEAIISELGDSEPSLGPISQPEVLKPAPSPQPAPVAQGIPGTPIPSSLSTTLRPAFQTESVLSESSESNLPIQPIAEQEPVGPQPPLQQAPAVTSVPGTFPPLPTTVSFNPVLPTEEIITELENERSPLEPIGKPQSFTPLPPPQQAPAINGIPDTMPSLSPVVTTRPTFATEPIIAEAEQVSVSPSLSVDKGVTPFLNPPQAKPTVLGIPGTLPPQNPSLSEKQEIVTEKIQSEAELPNESLEPVVKPINLGTNNGLPVVAQSTPSSGLPLSSPSPLFPTQSVEVEPDIKQSTVKPIVDPVRPFTTVAPMGIVPQGTVSQPAFTVRPQDISTESVIAESSDSELPFVSPQVKPGGFNTNPPTAVDQETVLSTRPGFSNTPTAATENVESAFETSSPNLKPMTVSPTVIQTNPFPILAESVTVNEVPTSKEPPFISQENIEVETEPPKARPLPIAETQKPPVGSFPLGILQGSTTLSSTKSPLQLSPATEPIESEIESEQGPPFPVDKPGSFSTQEPAIVVTETSTIFPVATSLSPSRDEQQVLIACSSDSDCPLRESCINQACLNPCNFNVCGSNTECFVLNHKATCTCLAGFTGSPTSGCKPIPVIAENTPTVIGTACDPSPCGKNAECKEGPDSLAICVCNEGYEDRGEGCRPECETNSDCPSQLACINARCADPCPGSCGPNSDCKVANHNPMCACKPGFTGDAFEGCNIIPAIAASTTPRELSPCLPSPCGTNAICKSQGTAASCICPEDYTGDPFESCRPECVLSSDCPSDKICENRHCINPCPAACGNSAECRVIGHSVTCSCQPGFTGDPLVDCKAIPVSVEPIVEEKSDVCEPSPCGIRADCKSSEGAAVCFCPTGLTGDPMDECRPECVTNSDCPQTNACRNQKCVDPCSIATCGRNSVCQVVRHNPVCTCPPGFVGDPFTQCVVVAEEAPQVLEQPECIVDDECPPSKSCVRQICVDPCAEEPCAENAICTVQNHRAQCRCAFGFVGDPRNGCTRVDGVIGCTNDDCPSNEACINGVCQNPCDCGPNSDCKVVDHRPICLCKDGYAGDPNVGCYQVGCRADDECPSDTACHNGRCINPCVIDDPCAISAQCYPANHQANCRCPPGTEGDPRVRCTAVGCRVHGDCPQDKACVEKNCVDPCLSDNPCAPSAECFTEKHSAGCRCPDDRPSGDPAIGCEAISKIDEFPVVAEPECRADDDCPSQFACMDGRCKQLCLETKPCHETALCVVIDSSPFKSMACRCKDGMVPDESGVCTPVQIPYNVGCTVDSDCPDTEACINNQCRSPCSCGRNAVCLVQNHHPICLCQEGFAGNPQTGCYAVGCRGNGDCDFDKACHNGNCVNPCLVSDPCAPTAECFGMNHEAECRCPLGMEGNPREGCFVVGCRSDQDCPEEAACRNGKCVNPCLYDECGPRAECFPAVHRANCRCPPGFTGNAKISCDRIPVPECTVDSDCPFKEACVNTLCVEPCATLDPCHNTAVCRAVNTVPMRTLICACPDGFIAAEEGSCRALVPVVDGCTYDEECPSDKACINSQCKDPCNCGPHTVCRVEEHQPICQCAPGYDGDPLIGCYLVGCTSSSDCPETHACQNEICTPVCGPNNEPCGPSSECEGMDHKPFCVCPPGTSGNPYSTTGCTAIGCESNNDCPSDRACINGLCVSPCTQDVCLEPAMCKADNHTVNCICPVGYEGDEKDGCTRVQIDCKFDEACPSKEACINGVCVLPCAVLEPCADDVECKVADTTPVKTLLCECPPGFIFYNNTCVLATQPAPCDIEKGFIITKDGECICPLVKGFVVDEKGKCTCPLEKGFEIDEEGNCGCPPDFFRTDNGTCELIPRIDKECDTNEDCPSEKACETGICVDPCSYEPCGINAICTPIAHEATCSCPTGYIGNPKTGCTVTGRTDIPRPDMAVNCLADGVQLDIFTNDPGFDGVIYVKGHSKEEMCRKVVSSQRDIGPFDFKVKFGTCDLVLIDGTASFILVVQKHPQLLTVKAQAYQIRCVYETSTKEIELGFNVSMISTAGTIANTGPPPVCAMRICTTSGREISQAEIGDSLMLKIDVTPNSIYGGFARSCYAITSNADGDDTKYEVTDENGCPKDPAVFGNWDYDPENGTLAASFNAFKFPSSDSISFQCNVRVCFGRCQPVNCGGYEAYGRRKRDVNITREARAKLRDAEQKGLLREEITVQSNYIFTVERREERFSAPTEAPDTARIEEVCVNKLGFIIALIITALLALVAVAIAVSCWLMAYRRRPKIHGPLPHPPEFPNPLFTTPEPLAEPSPDYMS</sequence>
<dbReference type="SUPFAM" id="SSF90148">
    <property type="entry name" value="DPY module"/>
    <property type="match status" value="1"/>
</dbReference>
<evidence type="ECO:0000256" key="3">
    <source>
        <dbReference type="SAM" id="MobiDB-lite"/>
    </source>
</evidence>
<dbReference type="PANTHER" id="PTHR22963">
    <property type="entry name" value="ENDOGLIN-RELATED"/>
    <property type="match status" value="1"/>
</dbReference>
<feature type="region of interest" description="Disordered" evidence="3">
    <location>
        <begin position="3317"/>
        <end position="3576"/>
    </location>
</feature>
<feature type="domain" description="EGF-like" evidence="5">
    <location>
        <begin position="4486"/>
        <end position="4525"/>
    </location>
</feature>
<keyword evidence="4" id="KW-0812">Transmembrane</keyword>
<dbReference type="PROSITE" id="PS00010">
    <property type="entry name" value="ASX_HYDROXYL"/>
    <property type="match status" value="1"/>
</dbReference>
<feature type="region of interest" description="Disordered" evidence="3">
    <location>
        <begin position="2636"/>
        <end position="2668"/>
    </location>
</feature>
<keyword evidence="2" id="KW-0245">EGF-like domain</keyword>
<evidence type="ECO:0000259" key="6">
    <source>
        <dbReference type="PROSITE" id="PS51034"/>
    </source>
</evidence>
<evidence type="ECO:0000256" key="2">
    <source>
        <dbReference type="PROSITE-ProRule" id="PRU00076"/>
    </source>
</evidence>
<feature type="region of interest" description="Disordered" evidence="3">
    <location>
        <begin position="3194"/>
        <end position="3246"/>
    </location>
</feature>
<feature type="compositionally biased region" description="Polar residues" evidence="3">
    <location>
        <begin position="2922"/>
        <end position="2933"/>
    </location>
</feature>
<keyword evidence="4" id="KW-1133">Transmembrane helix</keyword>
<feature type="compositionally biased region" description="Low complexity" evidence="3">
    <location>
        <begin position="2641"/>
        <end position="2650"/>
    </location>
</feature>
<feature type="compositionally biased region" description="Polar residues" evidence="3">
    <location>
        <begin position="3015"/>
        <end position="3024"/>
    </location>
</feature>
<evidence type="ECO:0000313" key="8">
    <source>
        <dbReference type="Proteomes" id="UP001187531"/>
    </source>
</evidence>
<dbReference type="PROSITE" id="PS01186">
    <property type="entry name" value="EGF_2"/>
    <property type="match status" value="9"/>
</dbReference>
<dbReference type="SMART" id="SM00181">
    <property type="entry name" value="EGF"/>
    <property type="match status" value="31"/>
</dbReference>
<dbReference type="PROSITE" id="PS50026">
    <property type="entry name" value="EGF_3"/>
    <property type="match status" value="12"/>
</dbReference>
<dbReference type="InterPro" id="IPR000742">
    <property type="entry name" value="EGF"/>
</dbReference>
<feature type="region of interest" description="Disordered" evidence="3">
    <location>
        <begin position="3659"/>
        <end position="3697"/>
    </location>
</feature>
<feature type="compositionally biased region" description="Polar residues" evidence="3">
    <location>
        <begin position="3295"/>
        <end position="3305"/>
    </location>
</feature>
<feature type="region of interest" description="Disordered" evidence="3">
    <location>
        <begin position="3087"/>
        <end position="3139"/>
    </location>
</feature>
<feature type="domain" description="EGF-like" evidence="5">
    <location>
        <begin position="4266"/>
        <end position="4305"/>
    </location>
</feature>
<feature type="domain" description="EGF-like" evidence="5">
    <location>
        <begin position="4737"/>
        <end position="4776"/>
    </location>
</feature>
<keyword evidence="4" id="KW-0472">Membrane</keyword>
<feature type="domain" description="EGF-like" evidence="5">
    <location>
        <begin position="238"/>
        <end position="274"/>
    </location>
</feature>
<dbReference type="SUPFAM" id="SSF57196">
    <property type="entry name" value="EGF/Laminin"/>
    <property type="match status" value="1"/>
</dbReference>
<keyword evidence="8" id="KW-1185">Reference proteome</keyword>
<dbReference type="SMART" id="SM00286">
    <property type="entry name" value="PTI"/>
    <property type="match status" value="14"/>
</dbReference>
<dbReference type="InterPro" id="IPR018097">
    <property type="entry name" value="EGF_Ca-bd_CS"/>
</dbReference>
<feature type="compositionally biased region" description="Low complexity" evidence="3">
    <location>
        <begin position="2843"/>
        <end position="2854"/>
    </location>
</feature>
<feature type="region of interest" description="Disordered" evidence="3">
    <location>
        <begin position="2694"/>
        <end position="2730"/>
    </location>
</feature>
<feature type="region of interest" description="Disordered" evidence="3">
    <location>
        <begin position="4126"/>
        <end position="4156"/>
    </location>
</feature>
<feature type="region of interest" description="Disordered" evidence="3">
    <location>
        <begin position="1701"/>
        <end position="1720"/>
    </location>
</feature>
<feature type="domain" description="EGF-like" evidence="5">
    <location>
        <begin position="4436"/>
        <end position="4473"/>
    </location>
</feature>
<feature type="non-terminal residue" evidence="7">
    <location>
        <position position="1"/>
    </location>
</feature>
<feature type="domain" description="EGF-like" evidence="5">
    <location>
        <begin position="4617"/>
        <end position="4655"/>
    </location>
</feature>
<feature type="domain" description="EGF-like" evidence="5">
    <location>
        <begin position="5515"/>
        <end position="5553"/>
    </location>
</feature>
<dbReference type="SMART" id="SM00274">
    <property type="entry name" value="FOLN"/>
    <property type="match status" value="7"/>
</dbReference>
<dbReference type="InterPro" id="IPR001507">
    <property type="entry name" value="ZP_dom"/>
</dbReference>
<accession>A0AA88L6K6</accession>
<feature type="region of interest" description="Disordered" evidence="3">
    <location>
        <begin position="3598"/>
        <end position="3644"/>
    </location>
</feature>
<keyword evidence="1 2" id="KW-1015">Disulfide bond</keyword>
<proteinExistence type="predicted"/>
<feature type="region of interest" description="Disordered" evidence="3">
    <location>
        <begin position="2746"/>
        <end position="3067"/>
    </location>
</feature>
<evidence type="ECO:0008006" key="9">
    <source>
        <dbReference type="Google" id="ProtNLM"/>
    </source>
</evidence>
<feature type="region of interest" description="Disordered" evidence="3">
    <location>
        <begin position="1969"/>
        <end position="1992"/>
    </location>
</feature>
<feature type="region of interest" description="Disordered" evidence="3">
    <location>
        <begin position="1794"/>
        <end position="1822"/>
    </location>
</feature>
<feature type="region of interest" description="Disordered" evidence="3">
    <location>
        <begin position="2027"/>
        <end position="2055"/>
    </location>
</feature>
<feature type="compositionally biased region" description="Polar residues" evidence="3">
    <location>
        <begin position="3130"/>
        <end position="3139"/>
    </location>
</feature>
<feature type="domain" description="EGF-like" evidence="5">
    <location>
        <begin position="4546"/>
        <end position="4584"/>
    </location>
</feature>
<dbReference type="InterPro" id="IPR000152">
    <property type="entry name" value="EGF-type_Asp/Asn_hydroxyl_site"/>
</dbReference>
<dbReference type="Gene3D" id="2.10.25.10">
    <property type="entry name" value="Laminin"/>
    <property type="match status" value="1"/>
</dbReference>
<feature type="transmembrane region" description="Helical" evidence="4">
    <location>
        <begin position="5875"/>
        <end position="5902"/>
    </location>
</feature>
<dbReference type="GO" id="GO:0005509">
    <property type="term" value="F:calcium ion binding"/>
    <property type="evidence" value="ECO:0007669"/>
    <property type="project" value="InterPro"/>
</dbReference>
<dbReference type="EMBL" id="JAVRJZ010000013">
    <property type="protein sequence ID" value="KAK2714566.1"/>
    <property type="molecule type" value="Genomic_DNA"/>
</dbReference>
<dbReference type="PROSITE" id="PS01187">
    <property type="entry name" value="EGF_CA"/>
    <property type="match status" value="1"/>
</dbReference>
<dbReference type="InterPro" id="IPR003645">
    <property type="entry name" value="Fol_N"/>
</dbReference>
<feature type="compositionally biased region" description="Polar residues" evidence="3">
    <location>
        <begin position="2954"/>
        <end position="2969"/>
    </location>
</feature>
<feature type="compositionally biased region" description="Polar residues" evidence="3">
    <location>
        <begin position="3523"/>
        <end position="3539"/>
    </location>
</feature>
<evidence type="ECO:0000256" key="4">
    <source>
        <dbReference type="SAM" id="Phobius"/>
    </source>
</evidence>
<dbReference type="SMART" id="SM00179">
    <property type="entry name" value="EGF_CA"/>
    <property type="match status" value="4"/>
</dbReference>
<dbReference type="CDD" id="cd00054">
    <property type="entry name" value="EGF_CA"/>
    <property type="match status" value="1"/>
</dbReference>
<protein>
    <recommendedName>
        <fullName evidence="9">Dumpy</fullName>
    </recommendedName>
</protein>
<feature type="domain" description="EGF-like" evidence="5">
    <location>
        <begin position="5061"/>
        <end position="5099"/>
    </location>
</feature>
<feature type="disulfide bond" evidence="2">
    <location>
        <begin position="4439"/>
        <end position="4449"/>
    </location>
</feature>
<comment type="caution">
    <text evidence="2">Lacks conserved residue(s) required for the propagation of feature annotation.</text>
</comment>
<feature type="compositionally biased region" description="Polar residues" evidence="3">
    <location>
        <begin position="2715"/>
        <end position="2730"/>
    </location>
</feature>
<feature type="domain" description="EGF-like" evidence="5">
    <location>
        <begin position="4326"/>
        <end position="4360"/>
    </location>
</feature>
<evidence type="ECO:0000259" key="5">
    <source>
        <dbReference type="PROSITE" id="PS50026"/>
    </source>
</evidence>
<dbReference type="SMART" id="SM00241">
    <property type="entry name" value="ZP"/>
    <property type="match status" value="1"/>
</dbReference>
<dbReference type="SMART" id="SM00289">
    <property type="entry name" value="WR1"/>
    <property type="match status" value="6"/>
</dbReference>
<dbReference type="PROSITE" id="PS51034">
    <property type="entry name" value="ZP_2"/>
    <property type="match status" value="1"/>
</dbReference>
<evidence type="ECO:0000313" key="7">
    <source>
        <dbReference type="EMBL" id="KAK2714566.1"/>
    </source>
</evidence>
<feature type="domain" description="EGF-like" evidence="5">
    <location>
        <begin position="4376"/>
        <end position="4412"/>
    </location>
</feature>
<comment type="caution">
    <text evidence="7">The sequence shown here is derived from an EMBL/GenBank/DDBJ whole genome shotgun (WGS) entry which is preliminary data.</text>
</comment>
<dbReference type="PANTHER" id="PTHR22963:SF39">
    <property type="entry name" value="DUMPY"/>
    <property type="match status" value="1"/>
</dbReference>
<dbReference type="InterPro" id="IPR006150">
    <property type="entry name" value="Cys_repeat_1"/>
</dbReference>
<dbReference type="InterPro" id="IPR001881">
    <property type="entry name" value="EGF-like_Ca-bd_dom"/>
</dbReference>
<organism evidence="7 8">
    <name type="scientific">Artemia franciscana</name>
    <name type="common">Brine shrimp</name>
    <name type="synonym">Artemia sanfranciscana</name>
    <dbReference type="NCBI Taxonomy" id="6661"/>
    <lineage>
        <taxon>Eukaryota</taxon>
        <taxon>Metazoa</taxon>
        <taxon>Ecdysozoa</taxon>
        <taxon>Arthropoda</taxon>
        <taxon>Crustacea</taxon>
        <taxon>Branchiopoda</taxon>
        <taxon>Anostraca</taxon>
        <taxon>Artemiidae</taxon>
        <taxon>Artemia</taxon>
    </lineage>
</organism>
<feature type="disulfide bond" evidence="2">
    <location>
        <begin position="4329"/>
        <end position="4339"/>
    </location>
</feature>
<feature type="compositionally biased region" description="Polar residues" evidence="3">
    <location>
        <begin position="3471"/>
        <end position="3482"/>
    </location>
</feature>
<name>A0AA88L6K6_ARTSF</name>
<evidence type="ECO:0000256" key="1">
    <source>
        <dbReference type="ARBA" id="ARBA00023157"/>
    </source>
</evidence>